<sequence length="117" mass="12487">MAEGFISHGVGTVIEVYGAGDGDRAGTCSVIWDSNRCHTRPLHSKLGNCHSAHVGKNGEYHLVLAEEGVCSNLEVKAHRVVERGLARTHLEVVPTCALAAKELEGSAEGEEQEPQQS</sequence>
<dbReference type="AlphaFoldDB" id="A0A6U4NRX3"/>
<dbReference type="EMBL" id="HBFX01050775">
    <property type="protein sequence ID" value="CAD8979571.1"/>
    <property type="molecule type" value="Transcribed_RNA"/>
</dbReference>
<name>A0A6U4NRX3_HEMAN</name>
<proteinExistence type="predicted"/>
<organism evidence="2">
    <name type="scientific">Hemiselmis andersenii</name>
    <name type="common">Cryptophyte alga</name>
    <dbReference type="NCBI Taxonomy" id="464988"/>
    <lineage>
        <taxon>Eukaryota</taxon>
        <taxon>Cryptophyceae</taxon>
        <taxon>Cryptomonadales</taxon>
        <taxon>Hemiselmidaceae</taxon>
        <taxon>Hemiselmis</taxon>
    </lineage>
</organism>
<evidence type="ECO:0000313" key="2">
    <source>
        <dbReference type="EMBL" id="CAD8979571.1"/>
    </source>
</evidence>
<protein>
    <submittedName>
        <fullName evidence="2">Uncharacterized protein</fullName>
    </submittedName>
</protein>
<accession>A0A6U4NRX3</accession>
<dbReference type="EMBL" id="HBFK01043216">
    <property type="protein sequence ID" value="CAD8759713.1"/>
    <property type="molecule type" value="Transcribed_RNA"/>
</dbReference>
<gene>
    <name evidence="2" type="ORF">HAND00432_LOCUS30581</name>
    <name evidence="1" type="ORF">HAND1043_LOCUS26227</name>
</gene>
<reference evidence="2" key="1">
    <citation type="submission" date="2021-01" db="EMBL/GenBank/DDBJ databases">
        <authorList>
            <person name="Corre E."/>
            <person name="Pelletier E."/>
            <person name="Niang G."/>
            <person name="Scheremetjew M."/>
            <person name="Finn R."/>
            <person name="Kale V."/>
            <person name="Holt S."/>
            <person name="Cochrane G."/>
            <person name="Meng A."/>
            <person name="Brown T."/>
            <person name="Cohen L."/>
        </authorList>
    </citation>
    <scope>NUCLEOTIDE SEQUENCE</scope>
    <source>
        <strain evidence="1">CCMP441</strain>
        <strain evidence="2">CCMP644</strain>
    </source>
</reference>
<evidence type="ECO:0000313" key="1">
    <source>
        <dbReference type="EMBL" id="CAD8759713.1"/>
    </source>
</evidence>